<dbReference type="NCBIfam" id="TIGR01410">
    <property type="entry name" value="tatB"/>
    <property type="match status" value="1"/>
</dbReference>
<dbReference type="PANTHER" id="PTHR33162">
    <property type="entry name" value="SEC-INDEPENDENT PROTEIN TRANSLOCASE PROTEIN TATA, CHLOROPLASTIC"/>
    <property type="match status" value="1"/>
</dbReference>
<dbReference type="Proteomes" id="UP001321450">
    <property type="component" value="Chromosome"/>
</dbReference>
<sequence length="98" mass="11029">MFDIGFWELTLVGLIALLVLGPERLPGAIRTTAYWVRRARNVAATVRAEVERELALEETKAVLRNQVPMEELKSLEHELRRPLAPEPPKAAGENDRTA</sequence>
<evidence type="ECO:0000256" key="7">
    <source>
        <dbReference type="ARBA" id="ARBA00023010"/>
    </source>
</evidence>
<dbReference type="InterPro" id="IPR003369">
    <property type="entry name" value="TatA/B/E"/>
</dbReference>
<keyword evidence="7" id="KW-0811">Translocation</keyword>
<keyword evidence="3" id="KW-1003">Cell membrane</keyword>
<keyword evidence="8" id="KW-0472">Membrane</keyword>
<name>A0AAU9CB27_9GAMM</name>
<dbReference type="GO" id="GO:0043953">
    <property type="term" value="P:protein transport by the Tat complex"/>
    <property type="evidence" value="ECO:0007669"/>
    <property type="project" value="InterPro"/>
</dbReference>
<organism evidence="10 11">
    <name type="scientific">Methylomarinovum tepidoasis</name>
    <dbReference type="NCBI Taxonomy" id="2840183"/>
    <lineage>
        <taxon>Bacteria</taxon>
        <taxon>Pseudomonadati</taxon>
        <taxon>Pseudomonadota</taxon>
        <taxon>Gammaproteobacteria</taxon>
        <taxon>Methylococcales</taxon>
        <taxon>Methylothermaceae</taxon>
        <taxon>Methylomarinovum</taxon>
    </lineage>
</organism>
<dbReference type="AlphaFoldDB" id="A0AAU9CB27"/>
<dbReference type="KEGG" id="meiy:MIN45_P2118"/>
<evidence type="ECO:0000256" key="8">
    <source>
        <dbReference type="ARBA" id="ARBA00023136"/>
    </source>
</evidence>
<dbReference type="RefSeq" id="WP_286292250.1">
    <property type="nucleotide sequence ID" value="NZ_AP024718.1"/>
</dbReference>
<evidence type="ECO:0000256" key="4">
    <source>
        <dbReference type="ARBA" id="ARBA00022692"/>
    </source>
</evidence>
<proteinExistence type="predicted"/>
<reference evidence="11" key="1">
    <citation type="journal article" date="2024" name="Int. J. Syst. Evol. Microbiol.">
        <title>Methylomarinovum tepidoasis sp. nov., a moderately thermophilic methanotroph of the family Methylothermaceae isolated from a deep-sea hydrothermal field.</title>
        <authorList>
            <person name="Hirayama H."/>
            <person name="Takaki Y."/>
            <person name="Abe M."/>
            <person name="Miyazaki M."/>
            <person name="Uematsu K."/>
            <person name="Matsui Y."/>
            <person name="Takai K."/>
        </authorList>
    </citation>
    <scope>NUCLEOTIDE SEQUENCE [LARGE SCALE GENOMIC DNA]</scope>
    <source>
        <strain evidence="11">IN45</strain>
    </source>
</reference>
<keyword evidence="11" id="KW-1185">Reference proteome</keyword>
<keyword evidence="2" id="KW-0813">Transport</keyword>
<gene>
    <name evidence="10" type="ORF">MIN45_P2118</name>
</gene>
<feature type="region of interest" description="Disordered" evidence="9">
    <location>
        <begin position="75"/>
        <end position="98"/>
    </location>
</feature>
<evidence type="ECO:0000256" key="2">
    <source>
        <dbReference type="ARBA" id="ARBA00022448"/>
    </source>
</evidence>
<evidence type="ECO:0000256" key="5">
    <source>
        <dbReference type="ARBA" id="ARBA00022927"/>
    </source>
</evidence>
<dbReference type="Gene3D" id="1.20.5.3310">
    <property type="match status" value="1"/>
</dbReference>
<evidence type="ECO:0000256" key="9">
    <source>
        <dbReference type="SAM" id="MobiDB-lite"/>
    </source>
</evidence>
<dbReference type="InterPro" id="IPR018448">
    <property type="entry name" value="TatB"/>
</dbReference>
<dbReference type="GO" id="GO:0008320">
    <property type="term" value="F:protein transmembrane transporter activity"/>
    <property type="evidence" value="ECO:0007669"/>
    <property type="project" value="InterPro"/>
</dbReference>
<dbReference type="PRINTS" id="PR01506">
    <property type="entry name" value="TATBPROTEIN"/>
</dbReference>
<evidence type="ECO:0000256" key="6">
    <source>
        <dbReference type="ARBA" id="ARBA00022989"/>
    </source>
</evidence>
<comment type="subcellular location">
    <subcellularLocation>
        <location evidence="1">Membrane</location>
        <topology evidence="1">Single-pass membrane protein</topology>
    </subcellularLocation>
</comment>
<evidence type="ECO:0000313" key="10">
    <source>
        <dbReference type="EMBL" id="BCX89745.1"/>
    </source>
</evidence>
<protein>
    <submittedName>
        <fullName evidence="10">Sec-independent protein translocase protein TatB</fullName>
    </submittedName>
</protein>
<accession>A0AAU9CB27</accession>
<dbReference type="GO" id="GO:0016020">
    <property type="term" value="C:membrane"/>
    <property type="evidence" value="ECO:0007669"/>
    <property type="project" value="UniProtKB-SubCell"/>
</dbReference>
<evidence type="ECO:0000256" key="3">
    <source>
        <dbReference type="ARBA" id="ARBA00022475"/>
    </source>
</evidence>
<keyword evidence="6" id="KW-1133">Transmembrane helix</keyword>
<keyword evidence="5" id="KW-0653">Protein transport</keyword>
<evidence type="ECO:0000256" key="1">
    <source>
        <dbReference type="ARBA" id="ARBA00004167"/>
    </source>
</evidence>
<evidence type="ECO:0000313" key="11">
    <source>
        <dbReference type="Proteomes" id="UP001321450"/>
    </source>
</evidence>
<dbReference type="EMBL" id="AP024718">
    <property type="protein sequence ID" value="BCX89745.1"/>
    <property type="molecule type" value="Genomic_DNA"/>
</dbReference>
<dbReference type="Pfam" id="PF02416">
    <property type="entry name" value="TatA_B_E"/>
    <property type="match status" value="1"/>
</dbReference>
<keyword evidence="4" id="KW-0812">Transmembrane</keyword>
<dbReference type="PANTHER" id="PTHR33162:SF1">
    <property type="entry name" value="SEC-INDEPENDENT PROTEIN TRANSLOCASE PROTEIN TATA, CHLOROPLASTIC"/>
    <property type="match status" value="1"/>
</dbReference>